<evidence type="ECO:0008006" key="3">
    <source>
        <dbReference type="Google" id="ProtNLM"/>
    </source>
</evidence>
<dbReference type="RefSeq" id="WP_144230794.1">
    <property type="nucleotide sequence ID" value="NZ_CBCRVV010000006.1"/>
</dbReference>
<sequence length="106" mass="11499">MIDLIKKTLLAGVGAAVITKEKVEDTLDDYVRQGKVKAEDAKIIASKIAEQGRKEFEDVSQALAAKIQDLASRGTDKTDPRIAALEQRIRDLEAKLATPPSRAGEP</sequence>
<dbReference type="AlphaFoldDB" id="A0A556QJZ4"/>
<evidence type="ECO:0000313" key="1">
    <source>
        <dbReference type="EMBL" id="TSJ76973.1"/>
    </source>
</evidence>
<protein>
    <recommendedName>
        <fullName evidence="3">Phasin family protein</fullName>
    </recommendedName>
</protein>
<accession>A0A556QJZ4</accession>
<dbReference type="OrthoDB" id="198919at2"/>
<name>A0A556QJZ4_9BACT</name>
<gene>
    <name evidence="1" type="ORF">FPL22_12725</name>
</gene>
<proteinExistence type="predicted"/>
<dbReference type="EMBL" id="VMBG01000002">
    <property type="protein sequence ID" value="TSJ76973.1"/>
    <property type="molecule type" value="Genomic_DNA"/>
</dbReference>
<comment type="caution">
    <text evidence="1">The sequence shown here is derived from an EMBL/GenBank/DDBJ whole genome shotgun (WGS) entry which is preliminary data.</text>
</comment>
<organism evidence="1 2">
    <name type="scientific">Rariglobus hedericola</name>
    <dbReference type="NCBI Taxonomy" id="2597822"/>
    <lineage>
        <taxon>Bacteria</taxon>
        <taxon>Pseudomonadati</taxon>
        <taxon>Verrucomicrobiota</taxon>
        <taxon>Opitutia</taxon>
        <taxon>Opitutales</taxon>
        <taxon>Opitutaceae</taxon>
        <taxon>Rariglobus</taxon>
    </lineage>
</organism>
<dbReference type="Proteomes" id="UP000315648">
    <property type="component" value="Unassembled WGS sequence"/>
</dbReference>
<keyword evidence="2" id="KW-1185">Reference proteome</keyword>
<reference evidence="1 2" key="1">
    <citation type="submission" date="2019-07" db="EMBL/GenBank/DDBJ databases">
        <title>Description of 53C-WASEF.</title>
        <authorList>
            <person name="Pitt A."/>
            <person name="Hahn M.W."/>
        </authorList>
    </citation>
    <scope>NUCLEOTIDE SEQUENCE [LARGE SCALE GENOMIC DNA]</scope>
    <source>
        <strain evidence="1 2">53C-WASEF</strain>
    </source>
</reference>
<evidence type="ECO:0000313" key="2">
    <source>
        <dbReference type="Proteomes" id="UP000315648"/>
    </source>
</evidence>